<dbReference type="GeneID" id="34593896"/>
<name>A0A178C627_9EURO</name>
<keyword evidence="2" id="KW-0496">Mitochondrion</keyword>
<dbReference type="PANTHER" id="PTHR28133">
    <property type="entry name" value="REQUIRED FOR RESPIRATORY GROWTH PROTEIN 7, MITOCHONDRIAL"/>
    <property type="match status" value="1"/>
</dbReference>
<evidence type="ECO:0008006" key="6">
    <source>
        <dbReference type="Google" id="ProtNLM"/>
    </source>
</evidence>
<evidence type="ECO:0000313" key="5">
    <source>
        <dbReference type="Proteomes" id="UP000185904"/>
    </source>
</evidence>
<feature type="region of interest" description="Disordered" evidence="3">
    <location>
        <begin position="29"/>
        <end position="87"/>
    </location>
</feature>
<dbReference type="InterPro" id="IPR018828">
    <property type="entry name" value="RRG7"/>
</dbReference>
<dbReference type="OrthoDB" id="20734at2759"/>
<reference evidence="4 5" key="1">
    <citation type="submission" date="2016-03" db="EMBL/GenBank/DDBJ databases">
        <title>The draft genome sequence of Fonsecaea nubica causative agent of cutaneous subcutaneous infection in human host.</title>
        <authorList>
            <person name="Costa F."/>
            <person name="Sybren D.H."/>
            <person name="Raittz R.T."/>
            <person name="Weiss V.A."/>
            <person name="Leao A.C."/>
            <person name="Gomes R."/>
            <person name="De Souza E.M."/>
            <person name="Pedrosa F.O."/>
            <person name="Steffens M.B."/>
            <person name="Bombassaro A."/>
            <person name="Tadra-Sfeir M.Z."/>
            <person name="Moreno L.F."/>
            <person name="Najafzadeh M.J."/>
            <person name="Felipe M.S."/>
            <person name="Teixeira M."/>
            <person name="Sun J."/>
            <person name="Xi L."/>
            <person name="Castro M.A."/>
            <person name="Vicente V.A."/>
        </authorList>
    </citation>
    <scope>NUCLEOTIDE SEQUENCE [LARGE SCALE GENOMIC DNA]</scope>
    <source>
        <strain evidence="4 5">CBS 269.64</strain>
    </source>
</reference>
<dbReference type="Pfam" id="PF10356">
    <property type="entry name" value="RRG7"/>
    <property type="match status" value="1"/>
</dbReference>
<feature type="compositionally biased region" description="Basic and acidic residues" evidence="3">
    <location>
        <begin position="244"/>
        <end position="253"/>
    </location>
</feature>
<comment type="caution">
    <text evidence="4">The sequence shown here is derived from an EMBL/GenBank/DDBJ whole genome shotgun (WGS) entry which is preliminary data.</text>
</comment>
<evidence type="ECO:0000313" key="4">
    <source>
        <dbReference type="EMBL" id="OAL25398.1"/>
    </source>
</evidence>
<comment type="subcellular location">
    <subcellularLocation>
        <location evidence="1">Mitochondrion</location>
    </subcellularLocation>
</comment>
<organism evidence="4 5">
    <name type="scientific">Fonsecaea nubica</name>
    <dbReference type="NCBI Taxonomy" id="856822"/>
    <lineage>
        <taxon>Eukaryota</taxon>
        <taxon>Fungi</taxon>
        <taxon>Dikarya</taxon>
        <taxon>Ascomycota</taxon>
        <taxon>Pezizomycotina</taxon>
        <taxon>Eurotiomycetes</taxon>
        <taxon>Chaetothyriomycetidae</taxon>
        <taxon>Chaetothyriales</taxon>
        <taxon>Herpotrichiellaceae</taxon>
        <taxon>Fonsecaea</taxon>
    </lineage>
</organism>
<evidence type="ECO:0000256" key="1">
    <source>
        <dbReference type="ARBA" id="ARBA00004173"/>
    </source>
</evidence>
<keyword evidence="5" id="KW-1185">Reference proteome</keyword>
<feature type="region of interest" description="Disordered" evidence="3">
    <location>
        <begin position="233"/>
        <end position="262"/>
    </location>
</feature>
<dbReference type="EMBL" id="LVCJ01000113">
    <property type="protein sequence ID" value="OAL25398.1"/>
    <property type="molecule type" value="Genomic_DNA"/>
</dbReference>
<sequence length="378" mass="41262">MLGSCCSFSSRTYGTITSHLLRNVTASRLSSSPLPDCGRREHTEHPPFSLRRQSATRWLHHSPSGREKNAPPSLSTPPRASLLDSSSSHNSLESFHAHAARTGLSRSSTVYTGTTYEYLAQSTLRPYGFDLHRVGGRGDRGVDLVGIWEIPILSHTGEWKETRHNTKSRGYNYAGVEEFEGIETLQLKVLVQCKRLSGRHARIGPNLVRELDGAVRASRSAALVDMIFSQDKTVSTTTDEGDEGSSRRDEEPRQSNPGLGQAIGVLVGTRPATKGVVDSMSRSTRGLVWVMMEEATDHDTSSGAESQLIAQNDSLPPASPPNSTTALKGRIKQILWNHAARGAGLEGVDVVKRYAWDGAEEVVLMRGGRVWGGKPRNQ</sequence>
<proteinExistence type="predicted"/>
<dbReference type="AlphaFoldDB" id="A0A178C627"/>
<accession>A0A178C627</accession>
<dbReference type="Proteomes" id="UP000185904">
    <property type="component" value="Unassembled WGS sequence"/>
</dbReference>
<dbReference type="GO" id="GO:0005739">
    <property type="term" value="C:mitochondrion"/>
    <property type="evidence" value="ECO:0007669"/>
    <property type="project" value="UniProtKB-SubCell"/>
</dbReference>
<evidence type="ECO:0000256" key="2">
    <source>
        <dbReference type="ARBA" id="ARBA00023128"/>
    </source>
</evidence>
<dbReference type="RefSeq" id="XP_022495272.1">
    <property type="nucleotide sequence ID" value="XM_022648765.1"/>
</dbReference>
<gene>
    <name evidence="4" type="ORF">AYO20_10508</name>
</gene>
<protein>
    <recommendedName>
        <fullName evidence="6">Required for respiratory growth protein 7, mitochondrial</fullName>
    </recommendedName>
</protein>
<dbReference type="PANTHER" id="PTHR28133:SF1">
    <property type="entry name" value="REQUIRED FOR RESPIRATORY GROWTH PROTEIN 7, MITOCHONDRIAL"/>
    <property type="match status" value="1"/>
</dbReference>
<evidence type="ECO:0000256" key="3">
    <source>
        <dbReference type="SAM" id="MobiDB-lite"/>
    </source>
</evidence>